<evidence type="ECO:0000313" key="1">
    <source>
        <dbReference type="EMBL" id="MPL70125.1"/>
    </source>
</evidence>
<protein>
    <submittedName>
        <fullName evidence="1">Uncharacterized protein</fullName>
    </submittedName>
</protein>
<name>A0A644TTB1_9ZZZZ</name>
<dbReference type="SUPFAM" id="SSF48452">
    <property type="entry name" value="TPR-like"/>
    <property type="match status" value="1"/>
</dbReference>
<proteinExistence type="predicted"/>
<dbReference type="InterPro" id="IPR019734">
    <property type="entry name" value="TPR_rpt"/>
</dbReference>
<reference evidence="1" key="1">
    <citation type="submission" date="2019-08" db="EMBL/GenBank/DDBJ databases">
        <authorList>
            <person name="Kucharzyk K."/>
            <person name="Murdoch R.W."/>
            <person name="Higgins S."/>
            <person name="Loffler F."/>
        </authorList>
    </citation>
    <scope>NUCLEOTIDE SEQUENCE</scope>
</reference>
<dbReference type="EMBL" id="VSSQ01000051">
    <property type="protein sequence ID" value="MPL70125.1"/>
    <property type="molecule type" value="Genomic_DNA"/>
</dbReference>
<comment type="caution">
    <text evidence="1">The sequence shown here is derived from an EMBL/GenBank/DDBJ whole genome shotgun (WGS) entry which is preliminary data.</text>
</comment>
<dbReference type="AlphaFoldDB" id="A0A644TTB1"/>
<accession>A0A644TTB1</accession>
<dbReference type="Gene3D" id="1.25.40.10">
    <property type="entry name" value="Tetratricopeptide repeat domain"/>
    <property type="match status" value="1"/>
</dbReference>
<sequence>MKKLVSLLTLIAIFSIATSSFAQKYGNTPKDSIDCIMNNSLYQEFYNQKNYKDAYEPWKNALKACPMNHVNLYIRGVVILKNLIVQAQTPEIQQKYIDELMELYDKRTLAFGQEANNIARKAKDLSELRPNEKERIYNLYKEAATKGGKKGVDLDDQYKPLYLKSCFDYLASIQAHEGQMAPLFDAYDYASDALDFSRKQALEAGDTKTAEKAQDYIAATEQIIEPFASCDKIIPIYQPKFNSEPNNIELLKKITTNLERKGCTKSDLFFSATENLHKIEPTSKSAFMMGQMLAAKDRFRDAAPFFKEALDKSEANEDKAKACMYWAQMLMASDQYSAARSAFYQVSTYDKSKEGEALFYIASMYLSSAASCATHEGKIRGAAWAAYDKAARAKSLDPSIADKCEALMRSAVGQWPTTENAFFYEITNGQSYSVGCWINESTTVRLR</sequence>
<dbReference type="InterPro" id="IPR011990">
    <property type="entry name" value="TPR-like_helical_dom_sf"/>
</dbReference>
<gene>
    <name evidence="1" type="ORF">SDC9_15876</name>
</gene>
<dbReference type="SMART" id="SM00028">
    <property type="entry name" value="TPR"/>
    <property type="match status" value="3"/>
</dbReference>
<organism evidence="1">
    <name type="scientific">bioreactor metagenome</name>
    <dbReference type="NCBI Taxonomy" id="1076179"/>
    <lineage>
        <taxon>unclassified sequences</taxon>
        <taxon>metagenomes</taxon>
        <taxon>ecological metagenomes</taxon>
    </lineage>
</organism>